<dbReference type="AlphaFoldDB" id="A0A2S2PGX5"/>
<dbReference type="EMBL" id="GGMR01016056">
    <property type="protein sequence ID" value="MBY28675.1"/>
    <property type="molecule type" value="Transcribed_RNA"/>
</dbReference>
<evidence type="ECO:0000313" key="1">
    <source>
        <dbReference type="EMBL" id="MBY28675.1"/>
    </source>
</evidence>
<protein>
    <submittedName>
        <fullName evidence="1">Uncharacterized protein</fullName>
    </submittedName>
</protein>
<proteinExistence type="predicted"/>
<organism evidence="1">
    <name type="scientific">Schizaphis graminum</name>
    <name type="common">Green bug aphid</name>
    <dbReference type="NCBI Taxonomy" id="13262"/>
    <lineage>
        <taxon>Eukaryota</taxon>
        <taxon>Metazoa</taxon>
        <taxon>Ecdysozoa</taxon>
        <taxon>Arthropoda</taxon>
        <taxon>Hexapoda</taxon>
        <taxon>Insecta</taxon>
        <taxon>Pterygota</taxon>
        <taxon>Neoptera</taxon>
        <taxon>Paraneoptera</taxon>
        <taxon>Hemiptera</taxon>
        <taxon>Sternorrhyncha</taxon>
        <taxon>Aphidomorpha</taxon>
        <taxon>Aphidoidea</taxon>
        <taxon>Aphididae</taxon>
        <taxon>Aphidini</taxon>
        <taxon>Schizaphis</taxon>
    </lineage>
</organism>
<name>A0A2S2PGX5_SCHGA</name>
<reference evidence="1" key="1">
    <citation type="submission" date="2018-04" db="EMBL/GenBank/DDBJ databases">
        <title>Transcriptome of Schizaphis graminum biotype I.</title>
        <authorList>
            <person name="Scully E.D."/>
            <person name="Geib S.M."/>
            <person name="Palmer N.A."/>
            <person name="Koch K."/>
            <person name="Bradshaw J."/>
            <person name="Heng-Moss T."/>
            <person name="Sarath G."/>
        </authorList>
    </citation>
    <scope>NUCLEOTIDE SEQUENCE</scope>
</reference>
<sequence>MDTMYSNIDLALFSNKQNESIENRVNKYSTKIILSNFTEETITSYNKRTLKKNTNIQFQNTNNNFCSVISAPSICKNNTIKSKSYLNNDDHTTNNKADTCKNIVMKTNDEIHIKTDNKNIHLKTTNKKQKNISFSNEKLWEINRVNQILHNKITNAVKPTYTRVNPSISLVKATSTINRERKNKDIVKENEILAKKLRNVRSTIFK</sequence>
<accession>A0A2S2PGX5</accession>
<gene>
    <name evidence="1" type="ORF">g.37309</name>
</gene>